<dbReference type="Gene3D" id="3.30.40.10">
    <property type="entry name" value="Zinc/RING finger domain, C3HC4 (zinc finger)"/>
    <property type="match status" value="1"/>
</dbReference>
<dbReference type="OrthoDB" id="7547054at2759"/>
<dbReference type="InterPro" id="IPR011011">
    <property type="entry name" value="Znf_FYVE_PHD"/>
</dbReference>
<feature type="compositionally biased region" description="Low complexity" evidence="1">
    <location>
        <begin position="258"/>
        <end position="269"/>
    </location>
</feature>
<feature type="compositionally biased region" description="Acidic residues" evidence="1">
    <location>
        <begin position="151"/>
        <end position="161"/>
    </location>
</feature>
<reference evidence="4" key="1">
    <citation type="submission" date="2012-12" db="EMBL/GenBank/DDBJ databases">
        <authorList>
            <person name="Hellsten U."/>
            <person name="Grimwood J."/>
            <person name="Chapman J.A."/>
            <person name="Shapiro H."/>
            <person name="Aerts A."/>
            <person name="Otillar R.P."/>
            <person name="Terry A.Y."/>
            <person name="Boore J.L."/>
            <person name="Simakov O."/>
            <person name="Marletaz F."/>
            <person name="Cho S.-J."/>
            <person name="Edsinger-Gonzales E."/>
            <person name="Havlak P."/>
            <person name="Kuo D.-H."/>
            <person name="Larsson T."/>
            <person name="Lv J."/>
            <person name="Arendt D."/>
            <person name="Savage R."/>
            <person name="Osoegawa K."/>
            <person name="de Jong P."/>
            <person name="Lindberg D.R."/>
            <person name="Seaver E.C."/>
            <person name="Weisblat D.A."/>
            <person name="Putnam N.H."/>
            <person name="Grigoriev I.V."/>
            <person name="Rokhsar D.S."/>
        </authorList>
    </citation>
    <scope>NUCLEOTIDE SEQUENCE</scope>
    <source>
        <strain evidence="4">I ESC-2004</strain>
    </source>
</reference>
<sequence>MYLIAASDDHNDVNELAVGNHIYMSNFLQNGREITLDKDSVWMITTSVVDVDQTASCDWINSKLLTVLEAPATTRGRARMWAVVTFYEEARAPIELVPQGWLREEITKCFWPAIKKQRLFDEAVRMGLEPNDADYEEAQHKLLKAQLQSESDIEGPTEDEEARLSSSEETDSFIPFHYFFFRQGNRKYESSDEEQPLKKQKSSSHLAKAPKLDLEPFFNPSPKIPVRNTARPATPVFVTPRASHTPKPGTSSCDTPARSRGFSSARSRSPTSPFFDFFHRDFVSIKEDDMIQYRSNACPETWFHLRCVGWTECPAGDWFCSEKCRNLLYYL</sequence>
<gene>
    <name evidence="2" type="ORF">CAPTEDRAFT_215004</name>
</gene>
<feature type="region of interest" description="Disordered" evidence="1">
    <location>
        <begin position="238"/>
        <end position="269"/>
    </location>
</feature>
<dbReference type="EMBL" id="KB310235">
    <property type="protein sequence ID" value="ELT92144.1"/>
    <property type="molecule type" value="Genomic_DNA"/>
</dbReference>
<evidence type="ECO:0000313" key="4">
    <source>
        <dbReference type="Proteomes" id="UP000014760"/>
    </source>
</evidence>
<dbReference type="Proteomes" id="UP000014760">
    <property type="component" value="Unassembled WGS sequence"/>
</dbReference>
<evidence type="ECO:0000313" key="3">
    <source>
        <dbReference type="EnsemblMetazoa" id="CapteP215004"/>
    </source>
</evidence>
<keyword evidence="4" id="KW-1185">Reference proteome</keyword>
<evidence type="ECO:0000256" key="1">
    <source>
        <dbReference type="SAM" id="MobiDB-lite"/>
    </source>
</evidence>
<dbReference type="InterPro" id="IPR013083">
    <property type="entry name" value="Znf_RING/FYVE/PHD"/>
</dbReference>
<dbReference type="EnsemblMetazoa" id="CapteT215004">
    <property type="protein sequence ID" value="CapteP215004"/>
    <property type="gene ID" value="CapteG215004"/>
</dbReference>
<dbReference type="EMBL" id="AMQN01002873">
    <property type="status" value="NOT_ANNOTATED_CDS"/>
    <property type="molecule type" value="Genomic_DNA"/>
</dbReference>
<feature type="region of interest" description="Disordered" evidence="1">
    <location>
        <begin position="146"/>
        <end position="169"/>
    </location>
</feature>
<name>R7TEI9_CAPTE</name>
<reference evidence="2 4" key="2">
    <citation type="journal article" date="2013" name="Nature">
        <title>Insights into bilaterian evolution from three spiralian genomes.</title>
        <authorList>
            <person name="Simakov O."/>
            <person name="Marletaz F."/>
            <person name="Cho S.J."/>
            <person name="Edsinger-Gonzales E."/>
            <person name="Havlak P."/>
            <person name="Hellsten U."/>
            <person name="Kuo D.H."/>
            <person name="Larsson T."/>
            <person name="Lv J."/>
            <person name="Arendt D."/>
            <person name="Savage R."/>
            <person name="Osoegawa K."/>
            <person name="de Jong P."/>
            <person name="Grimwood J."/>
            <person name="Chapman J.A."/>
            <person name="Shapiro H."/>
            <person name="Aerts A."/>
            <person name="Otillar R.P."/>
            <person name="Terry A.Y."/>
            <person name="Boore J.L."/>
            <person name="Grigoriev I.V."/>
            <person name="Lindberg D.R."/>
            <person name="Seaver E.C."/>
            <person name="Weisblat D.A."/>
            <person name="Putnam N.H."/>
            <person name="Rokhsar D.S."/>
        </authorList>
    </citation>
    <scope>NUCLEOTIDE SEQUENCE</scope>
    <source>
        <strain evidence="2 4">I ESC-2004</strain>
    </source>
</reference>
<dbReference type="STRING" id="283909.R7TEI9"/>
<protein>
    <submittedName>
        <fullName evidence="2 3">Uncharacterized protein</fullName>
    </submittedName>
</protein>
<dbReference type="HOGENOM" id="CLU_840052_0_0_1"/>
<dbReference type="AlphaFoldDB" id="R7TEI9"/>
<reference evidence="3" key="3">
    <citation type="submission" date="2015-06" db="UniProtKB">
        <authorList>
            <consortium name="EnsemblMetazoa"/>
        </authorList>
    </citation>
    <scope>IDENTIFICATION</scope>
</reference>
<feature type="region of interest" description="Disordered" evidence="1">
    <location>
        <begin position="213"/>
        <end position="232"/>
    </location>
</feature>
<proteinExistence type="predicted"/>
<dbReference type="SUPFAM" id="SSF57903">
    <property type="entry name" value="FYVE/PHD zinc finger"/>
    <property type="match status" value="1"/>
</dbReference>
<organism evidence="2">
    <name type="scientific">Capitella teleta</name>
    <name type="common">Polychaete worm</name>
    <dbReference type="NCBI Taxonomy" id="283909"/>
    <lineage>
        <taxon>Eukaryota</taxon>
        <taxon>Metazoa</taxon>
        <taxon>Spiralia</taxon>
        <taxon>Lophotrochozoa</taxon>
        <taxon>Annelida</taxon>
        <taxon>Polychaeta</taxon>
        <taxon>Sedentaria</taxon>
        <taxon>Scolecida</taxon>
        <taxon>Capitellidae</taxon>
        <taxon>Capitella</taxon>
    </lineage>
</organism>
<accession>R7TEI9</accession>
<dbReference type="EMBL" id="AMQN01002874">
    <property type="status" value="NOT_ANNOTATED_CDS"/>
    <property type="molecule type" value="Genomic_DNA"/>
</dbReference>
<evidence type="ECO:0000313" key="2">
    <source>
        <dbReference type="EMBL" id="ELT92144.1"/>
    </source>
</evidence>